<dbReference type="KEGG" id="tdl:TDEL_0F00760"/>
<dbReference type="Proteomes" id="UP000005627">
    <property type="component" value="Chromosome 6"/>
</dbReference>
<keyword evidence="3" id="KW-1185">Reference proteome</keyword>
<reference evidence="2 3" key="1">
    <citation type="journal article" date="2011" name="Proc. Natl. Acad. Sci. U.S.A.">
        <title>Evolutionary erosion of yeast sex chromosomes by mating-type switching accidents.</title>
        <authorList>
            <person name="Gordon J.L."/>
            <person name="Armisen D."/>
            <person name="Proux-Wera E."/>
            <person name="Oheigeartaigh S.S."/>
            <person name="Byrne K.P."/>
            <person name="Wolfe K.H."/>
        </authorList>
    </citation>
    <scope>NUCLEOTIDE SEQUENCE [LARGE SCALE GENOMIC DNA]</scope>
    <source>
        <strain evidence="3">ATCC 10662 / CBS 1146 / NBRC 0425 / NCYC 2629 / NRRL Y-866</strain>
    </source>
</reference>
<dbReference type="FunCoup" id="G8ZW93">
    <property type="interactions" value="52"/>
</dbReference>
<dbReference type="GeneID" id="11501189"/>
<dbReference type="GO" id="GO:1990317">
    <property type="term" value="C:Gin4 complex"/>
    <property type="evidence" value="ECO:0007669"/>
    <property type="project" value="EnsemblFungi"/>
</dbReference>
<dbReference type="STRING" id="1076872.G8ZW93"/>
<accession>G8ZW93</accession>
<feature type="region of interest" description="Disordered" evidence="1">
    <location>
        <begin position="163"/>
        <end position="196"/>
    </location>
</feature>
<dbReference type="InParanoid" id="G8ZW93"/>
<sequence>MGLDQEAIKKRFSQLELDINNMNRMIDDNLQIGENGEEVDKSENEELGESQEWQESPRAFSQLTGEAAQEFVSRAGTPEAEEEGKDKAEEKEKQSEEAHETPVERVVEMSKREVMESVKPVEPVEPVERVEEIKKVEKVTVAENKEQINVQNKVVEKVKVAQSGELSRKQEKVEQREITVQAGTHPADTSDQATDTSEDFTAGNVTTAISSNSSFSSPAEPAAPIFLPKNTQQTTTQRRPTNPFRVVSVGAPNSDTNGSRKASGTTVIEPRAVETEGSLKLQKRLDYLTKKCLKLRKEIQYLNDMNSQSTLSIEDGRRLTSAIEKLQEYLDTKTKEKYDLGVIVSRQLRRDIDRGDNGQFWIGTK</sequence>
<dbReference type="HOGENOM" id="CLU_050570_0_0_1"/>
<dbReference type="OrthoDB" id="3993315at2759"/>
<feature type="region of interest" description="Disordered" evidence="1">
    <location>
        <begin position="211"/>
        <end position="265"/>
    </location>
</feature>
<gene>
    <name evidence="2" type="primary">TDEL0F00760</name>
    <name evidence="2" type="ORF">TDEL_0F00760</name>
</gene>
<feature type="compositionally biased region" description="Low complexity" evidence="1">
    <location>
        <begin position="211"/>
        <end position="243"/>
    </location>
</feature>
<name>G8ZW93_TORDE</name>
<feature type="compositionally biased region" description="Basic and acidic residues" evidence="1">
    <location>
        <begin position="84"/>
        <end position="107"/>
    </location>
</feature>
<feature type="compositionally biased region" description="Basic and acidic residues" evidence="1">
    <location>
        <begin position="166"/>
        <end position="177"/>
    </location>
</feature>
<dbReference type="GO" id="GO:0072741">
    <property type="term" value="P:protein localization to cell division site"/>
    <property type="evidence" value="ECO:0007669"/>
    <property type="project" value="EnsemblFungi"/>
</dbReference>
<dbReference type="EMBL" id="HE616747">
    <property type="protein sequence ID" value="CCE92887.1"/>
    <property type="molecule type" value="Genomic_DNA"/>
</dbReference>
<feature type="compositionally biased region" description="Polar residues" evidence="1">
    <location>
        <begin position="51"/>
        <end position="64"/>
    </location>
</feature>
<dbReference type="GO" id="GO:0030674">
    <property type="term" value="F:protein-macromolecule adaptor activity"/>
    <property type="evidence" value="ECO:0007669"/>
    <property type="project" value="EnsemblFungi"/>
</dbReference>
<dbReference type="GO" id="GO:0032035">
    <property type="term" value="F:myosin II tail binding"/>
    <property type="evidence" value="ECO:0007669"/>
    <property type="project" value="EnsemblFungi"/>
</dbReference>
<dbReference type="eggNOG" id="ENOG502S1ET">
    <property type="taxonomic scope" value="Eukaryota"/>
</dbReference>
<evidence type="ECO:0000256" key="1">
    <source>
        <dbReference type="SAM" id="MobiDB-lite"/>
    </source>
</evidence>
<evidence type="ECO:0000313" key="3">
    <source>
        <dbReference type="Proteomes" id="UP000005627"/>
    </source>
</evidence>
<feature type="region of interest" description="Disordered" evidence="1">
    <location>
        <begin position="31"/>
        <end position="107"/>
    </location>
</feature>
<evidence type="ECO:0000313" key="2">
    <source>
        <dbReference type="EMBL" id="CCE92887.1"/>
    </source>
</evidence>
<protein>
    <submittedName>
        <fullName evidence="2">Uncharacterized protein</fullName>
    </submittedName>
</protein>
<proteinExistence type="predicted"/>
<organism evidence="2 3">
    <name type="scientific">Torulaspora delbrueckii</name>
    <name type="common">Yeast</name>
    <name type="synonym">Candida colliculosa</name>
    <dbReference type="NCBI Taxonomy" id="4950"/>
    <lineage>
        <taxon>Eukaryota</taxon>
        <taxon>Fungi</taxon>
        <taxon>Dikarya</taxon>
        <taxon>Ascomycota</taxon>
        <taxon>Saccharomycotina</taxon>
        <taxon>Saccharomycetes</taxon>
        <taxon>Saccharomycetales</taxon>
        <taxon>Saccharomycetaceae</taxon>
        <taxon>Torulaspora</taxon>
    </lineage>
</organism>
<dbReference type="GO" id="GO:0000921">
    <property type="term" value="P:septin ring assembly"/>
    <property type="evidence" value="ECO:0007669"/>
    <property type="project" value="EnsemblFungi"/>
</dbReference>
<feature type="compositionally biased region" description="Polar residues" evidence="1">
    <location>
        <begin position="251"/>
        <end position="265"/>
    </location>
</feature>
<dbReference type="RefSeq" id="XP_003682098.1">
    <property type="nucleotide sequence ID" value="XM_003682050.1"/>
</dbReference>
<dbReference type="AlphaFoldDB" id="G8ZW93"/>